<keyword evidence="2" id="KW-1185">Reference proteome</keyword>
<gene>
    <name evidence="1" type="ordered locus">mru_1799</name>
</gene>
<dbReference type="Proteomes" id="UP000008680">
    <property type="component" value="Chromosome"/>
</dbReference>
<dbReference type="HOGENOM" id="CLU_898976_0_0_2"/>
<dbReference type="OrthoDB" id="381145at2157"/>
<proteinExistence type="predicted"/>
<sequence>MTSQTSEKENQELIDSLNNEIDYLKEILTSKIFEEEHLLNFTCRDIETDYALKFGVYKYKIKGYKLKIKKTKRTIELIKKMVNRQEINLFNKKLEEMQPNQAKINETKINKPRLNMKEIEDHIENEFKEEDIELETETARTNILIEEHRNNLDRRVPVREIDALYKECIRKMHPDLLFNPTEYEESLFFNAKEAYEDRDFEELEATYNLIHTHKIEETPQTVEEMERFIEHLEIHIKLEEREISNIINSKPYTQQKFLLNQKKVNDYREGLVKSLLEVEKEYIKCKRELTDLKSKNNLSYKLDLTKKDN</sequence>
<organism evidence="1 2">
    <name type="scientific">Methanobrevibacter ruminantium (strain ATCC 35063 / DSM 1093 / JCM 13430 / OCM 146 / M1)</name>
    <name type="common">Methanobacterium ruminantium</name>
    <dbReference type="NCBI Taxonomy" id="634498"/>
    <lineage>
        <taxon>Archaea</taxon>
        <taxon>Methanobacteriati</taxon>
        <taxon>Methanobacteriota</taxon>
        <taxon>Methanomada group</taxon>
        <taxon>Methanobacteria</taxon>
        <taxon>Methanobacteriales</taxon>
        <taxon>Methanobacteriaceae</taxon>
        <taxon>Methanobrevibacter</taxon>
    </lineage>
</organism>
<name>D3DZH1_METRM</name>
<evidence type="ECO:0000313" key="1">
    <source>
        <dbReference type="EMBL" id="ADC47649.1"/>
    </source>
</evidence>
<reference evidence="1 2" key="1">
    <citation type="journal article" date="2010" name="PLoS ONE">
        <title>The genome sequence of the rumen methanogen Methanobrevibacter ruminantium reveals new possibilities for controlling ruminant methane emissions.</title>
        <authorList>
            <person name="Leahy S.C."/>
            <person name="Kelly W.J."/>
            <person name="Altermann E."/>
            <person name="Ronimus R.S."/>
            <person name="Yeoman C.J."/>
            <person name="Pacheco D.M."/>
            <person name="Li D."/>
            <person name="Kong Z."/>
            <person name="McTavish S."/>
            <person name="Sang C."/>
            <person name="Lambie S.C."/>
            <person name="Janssen P.H."/>
            <person name="Dey D."/>
            <person name="Attwood G.T."/>
        </authorList>
    </citation>
    <scope>NUCLEOTIDE SEQUENCE [LARGE SCALE GENOMIC DNA]</scope>
    <source>
        <strain evidence="2">ATCC 35063 / DSM 1093 / JCM 13430 / OCM 146 / M1</strain>
    </source>
</reference>
<dbReference type="AlphaFoldDB" id="D3DZH1"/>
<evidence type="ECO:0000313" key="2">
    <source>
        <dbReference type="Proteomes" id="UP000008680"/>
    </source>
</evidence>
<accession>D3DZH1</accession>
<dbReference type="EMBL" id="CP001719">
    <property type="protein sequence ID" value="ADC47649.1"/>
    <property type="molecule type" value="Genomic_DNA"/>
</dbReference>
<dbReference type="KEGG" id="mru:mru_1799"/>
<dbReference type="eggNOG" id="arCOG02846">
    <property type="taxonomic scope" value="Archaea"/>
</dbReference>
<protein>
    <recommendedName>
        <fullName evidence="3">DnaJ domain-containing protein</fullName>
    </recommendedName>
</protein>
<dbReference type="STRING" id="634498.mru_1799"/>
<evidence type="ECO:0008006" key="3">
    <source>
        <dbReference type="Google" id="ProtNLM"/>
    </source>
</evidence>
<dbReference type="PATRIC" id="fig|634498.28.peg.1800"/>
<dbReference type="RefSeq" id="WP_012956597.1">
    <property type="nucleotide sequence ID" value="NC_013790.1"/>
</dbReference>
<dbReference type="GeneID" id="8771463"/>